<dbReference type="EMBL" id="CP060697">
    <property type="protein sequence ID" value="QNM82996.1"/>
    <property type="molecule type" value="Genomic_DNA"/>
</dbReference>
<dbReference type="RefSeq" id="WP_187479951.1">
    <property type="nucleotide sequence ID" value="NZ_CP060697.1"/>
</dbReference>
<feature type="signal peptide" evidence="1">
    <location>
        <begin position="1"/>
        <end position="18"/>
    </location>
</feature>
<evidence type="ECO:0000313" key="2">
    <source>
        <dbReference type="EMBL" id="QNM82996.1"/>
    </source>
</evidence>
<gene>
    <name evidence="2" type="ORF">H8M03_01120</name>
</gene>
<proteinExistence type="predicted"/>
<keyword evidence="3" id="KW-1185">Reference proteome</keyword>
<accession>A0A7G9L2Z7</accession>
<organism evidence="2 3">
    <name type="scientific">Sphingomonas sabuli</name>
    <dbReference type="NCBI Taxonomy" id="2764186"/>
    <lineage>
        <taxon>Bacteria</taxon>
        <taxon>Pseudomonadati</taxon>
        <taxon>Pseudomonadota</taxon>
        <taxon>Alphaproteobacteria</taxon>
        <taxon>Sphingomonadales</taxon>
        <taxon>Sphingomonadaceae</taxon>
        <taxon>Sphingomonas</taxon>
    </lineage>
</organism>
<dbReference type="AlphaFoldDB" id="A0A7G9L2Z7"/>
<dbReference type="KEGG" id="ssau:H8M03_01120"/>
<evidence type="ECO:0000313" key="3">
    <source>
        <dbReference type="Proteomes" id="UP000515861"/>
    </source>
</evidence>
<reference evidence="2 3" key="1">
    <citation type="submission" date="2020-08" db="EMBL/GenBank/DDBJ databases">
        <title>Sphingomonas sp. sand1-3 16S ribosomal RNA gene Genome sequencing and assembly.</title>
        <authorList>
            <person name="Kang M."/>
        </authorList>
    </citation>
    <scope>NUCLEOTIDE SEQUENCE [LARGE SCALE GENOMIC DNA]</scope>
    <source>
        <strain evidence="3">sand1-3</strain>
    </source>
</reference>
<evidence type="ECO:0000256" key="1">
    <source>
        <dbReference type="SAM" id="SignalP"/>
    </source>
</evidence>
<dbReference type="Proteomes" id="UP000515861">
    <property type="component" value="Chromosome"/>
</dbReference>
<name>A0A7G9L2Z7_9SPHN</name>
<keyword evidence="1" id="KW-0732">Signal</keyword>
<protein>
    <recommendedName>
        <fullName evidence="4">TonB C-terminal domain-containing protein</fullName>
    </recommendedName>
</protein>
<evidence type="ECO:0008006" key="4">
    <source>
        <dbReference type="Google" id="ProtNLM"/>
    </source>
</evidence>
<sequence>MLGLAALILAAAASGSIADTAPALSSAAPWWEKITYRISDDGEQQTCRYESSRSGVESCADDETAAASMHQASTPVTALTSITIERRFSPGATPGSLSLQSGDTLLGAKMMTVAIASDGAVRSCDTVGSFGDVRSGYGCEELSAERFEAAAEGGLRTAYMTVLVYGHEEQLT</sequence>
<feature type="chain" id="PRO_5028952205" description="TonB C-terminal domain-containing protein" evidence="1">
    <location>
        <begin position="19"/>
        <end position="172"/>
    </location>
</feature>